<feature type="compositionally biased region" description="Basic and acidic residues" evidence="1">
    <location>
        <begin position="104"/>
        <end position="120"/>
    </location>
</feature>
<accession>A0A6A4PF73</accession>
<evidence type="ECO:0000313" key="2">
    <source>
        <dbReference type="EMBL" id="KAE9600145.1"/>
    </source>
</evidence>
<dbReference type="AlphaFoldDB" id="A0A6A4PF73"/>
<reference evidence="3" key="1">
    <citation type="journal article" date="2020" name="Nat. Commun.">
        <title>Genome sequence of the cluster root forming white lupin.</title>
        <authorList>
            <person name="Hufnagel B."/>
            <person name="Marques A."/>
            <person name="Soriano A."/>
            <person name="Marques L."/>
            <person name="Divol F."/>
            <person name="Doumas P."/>
            <person name="Sallet E."/>
            <person name="Mancinotti D."/>
            <person name="Carrere S."/>
            <person name="Marande W."/>
            <person name="Arribat S."/>
            <person name="Keller J."/>
            <person name="Huneau C."/>
            <person name="Blein T."/>
            <person name="Aime D."/>
            <person name="Laguerre M."/>
            <person name="Taylor J."/>
            <person name="Schubert V."/>
            <person name="Nelson M."/>
            <person name="Geu-Flores F."/>
            <person name="Crespi M."/>
            <person name="Gallardo-Guerrero K."/>
            <person name="Delaux P.-M."/>
            <person name="Salse J."/>
            <person name="Berges H."/>
            <person name="Guyot R."/>
            <person name="Gouzy J."/>
            <person name="Peret B."/>
        </authorList>
    </citation>
    <scope>NUCLEOTIDE SEQUENCE [LARGE SCALE GENOMIC DNA]</scope>
    <source>
        <strain evidence="3">cv. Amiga</strain>
    </source>
</reference>
<evidence type="ECO:0000256" key="1">
    <source>
        <dbReference type="SAM" id="MobiDB-lite"/>
    </source>
</evidence>
<proteinExistence type="predicted"/>
<dbReference type="OrthoDB" id="1840016at2759"/>
<keyword evidence="3" id="KW-1185">Reference proteome</keyword>
<gene>
    <name evidence="2" type="ORF">Lalb_Chr14g0369841</name>
</gene>
<name>A0A6A4PF73_LUPAL</name>
<feature type="region of interest" description="Disordered" evidence="1">
    <location>
        <begin position="101"/>
        <end position="125"/>
    </location>
</feature>
<protein>
    <submittedName>
        <fullName evidence="2">Uncharacterized protein</fullName>
    </submittedName>
</protein>
<dbReference type="Proteomes" id="UP000447434">
    <property type="component" value="Chromosome 14"/>
</dbReference>
<dbReference type="PANTHER" id="PTHR35111">
    <property type="entry name" value="F10A5.9-RELATED"/>
    <property type="match status" value="1"/>
</dbReference>
<dbReference type="PANTHER" id="PTHR35111:SF5">
    <property type="entry name" value="F10A5.9"/>
    <property type="match status" value="1"/>
</dbReference>
<evidence type="ECO:0000313" key="3">
    <source>
        <dbReference type="Proteomes" id="UP000447434"/>
    </source>
</evidence>
<organism evidence="2 3">
    <name type="scientific">Lupinus albus</name>
    <name type="common">White lupine</name>
    <name type="synonym">Lupinus termis</name>
    <dbReference type="NCBI Taxonomy" id="3870"/>
    <lineage>
        <taxon>Eukaryota</taxon>
        <taxon>Viridiplantae</taxon>
        <taxon>Streptophyta</taxon>
        <taxon>Embryophyta</taxon>
        <taxon>Tracheophyta</taxon>
        <taxon>Spermatophyta</taxon>
        <taxon>Magnoliopsida</taxon>
        <taxon>eudicotyledons</taxon>
        <taxon>Gunneridae</taxon>
        <taxon>Pentapetalae</taxon>
        <taxon>rosids</taxon>
        <taxon>fabids</taxon>
        <taxon>Fabales</taxon>
        <taxon>Fabaceae</taxon>
        <taxon>Papilionoideae</taxon>
        <taxon>50 kb inversion clade</taxon>
        <taxon>genistoids sensu lato</taxon>
        <taxon>core genistoids</taxon>
        <taxon>Genisteae</taxon>
        <taxon>Lupinus</taxon>
    </lineage>
</organism>
<dbReference type="EMBL" id="WOCE01000014">
    <property type="protein sequence ID" value="KAE9600145.1"/>
    <property type="molecule type" value="Genomic_DNA"/>
</dbReference>
<sequence>MYKYVACRNKTTSIIVLHFPGESKGKMQNKEREHPRLGSDSFVIQIKSISSDNQEETLDQSPQPQTLHTNIPFVKFNFSAMKIFHRFRKVLMRLVFTIPSHRSSSSDHSRQRNSHDRFEPPKTSCSSYYSSYSHYNEAISDCIEFFNKSAQDGFSDGRKSDVV</sequence>
<comment type="caution">
    <text evidence="2">The sequence shown here is derived from an EMBL/GenBank/DDBJ whole genome shotgun (WGS) entry which is preliminary data.</text>
</comment>